<feature type="transmembrane region" description="Helical" evidence="2">
    <location>
        <begin position="463"/>
        <end position="487"/>
    </location>
</feature>
<dbReference type="OrthoDB" id="414243at2759"/>
<keyword evidence="2" id="KW-0812">Transmembrane</keyword>
<keyword evidence="2" id="KW-1133">Transmembrane helix</keyword>
<dbReference type="Proteomes" id="UP000030671">
    <property type="component" value="Unassembled WGS sequence"/>
</dbReference>
<proteinExistence type="predicted"/>
<protein>
    <recommendedName>
        <fullName evidence="3">Dystroglycan-type cadherin-like domain-containing protein</fullName>
    </recommendedName>
</protein>
<evidence type="ECO:0000256" key="1">
    <source>
        <dbReference type="SAM" id="MobiDB-lite"/>
    </source>
</evidence>
<reference evidence="4 5" key="1">
    <citation type="journal article" date="2012" name="New Phytol.">
        <title>Insight into trade-off between wood decay and parasitism from the genome of a fungal forest pathogen.</title>
        <authorList>
            <person name="Olson A."/>
            <person name="Aerts A."/>
            <person name="Asiegbu F."/>
            <person name="Belbahri L."/>
            <person name="Bouzid O."/>
            <person name="Broberg A."/>
            <person name="Canback B."/>
            <person name="Coutinho P.M."/>
            <person name="Cullen D."/>
            <person name="Dalman K."/>
            <person name="Deflorio G."/>
            <person name="van Diepen L.T."/>
            <person name="Dunand C."/>
            <person name="Duplessis S."/>
            <person name="Durling M."/>
            <person name="Gonthier P."/>
            <person name="Grimwood J."/>
            <person name="Fossdal C.G."/>
            <person name="Hansson D."/>
            <person name="Henrissat B."/>
            <person name="Hietala A."/>
            <person name="Himmelstrand K."/>
            <person name="Hoffmeister D."/>
            <person name="Hogberg N."/>
            <person name="James T.Y."/>
            <person name="Karlsson M."/>
            <person name="Kohler A."/>
            <person name="Kues U."/>
            <person name="Lee Y.H."/>
            <person name="Lin Y.C."/>
            <person name="Lind M."/>
            <person name="Lindquist E."/>
            <person name="Lombard V."/>
            <person name="Lucas S."/>
            <person name="Lunden K."/>
            <person name="Morin E."/>
            <person name="Murat C."/>
            <person name="Park J."/>
            <person name="Raffaello T."/>
            <person name="Rouze P."/>
            <person name="Salamov A."/>
            <person name="Schmutz J."/>
            <person name="Solheim H."/>
            <person name="Stahlberg J."/>
            <person name="Velez H."/>
            <person name="de Vries R.P."/>
            <person name="Wiebenga A."/>
            <person name="Woodward S."/>
            <person name="Yakovlev I."/>
            <person name="Garbelotto M."/>
            <person name="Martin F."/>
            <person name="Grigoriev I.V."/>
            <person name="Stenlid J."/>
        </authorList>
    </citation>
    <scope>NUCLEOTIDE SEQUENCE [LARGE SCALE GENOMIC DNA]</scope>
    <source>
        <strain evidence="4 5">TC 32-1</strain>
    </source>
</reference>
<gene>
    <name evidence="4" type="ORF">HETIRDRAFT_9532</name>
</gene>
<keyword evidence="2" id="KW-0472">Membrane</keyword>
<name>W4K2S5_HETIT</name>
<evidence type="ECO:0000313" key="5">
    <source>
        <dbReference type="Proteomes" id="UP000030671"/>
    </source>
</evidence>
<dbReference type="GeneID" id="20678872"/>
<dbReference type="GO" id="GO:0016020">
    <property type="term" value="C:membrane"/>
    <property type="evidence" value="ECO:0007669"/>
    <property type="project" value="InterPro"/>
</dbReference>
<feature type="non-terminal residue" evidence="4">
    <location>
        <position position="1"/>
    </location>
</feature>
<dbReference type="Gene3D" id="2.60.40.10">
    <property type="entry name" value="Immunoglobulins"/>
    <property type="match status" value="2"/>
</dbReference>
<dbReference type="KEGG" id="hir:HETIRDRAFT_9532"/>
<dbReference type="GO" id="GO:0005509">
    <property type="term" value="F:calcium ion binding"/>
    <property type="evidence" value="ECO:0007669"/>
    <property type="project" value="InterPro"/>
</dbReference>
<dbReference type="eggNOG" id="ENOG502QURR">
    <property type="taxonomic scope" value="Eukaryota"/>
</dbReference>
<feature type="region of interest" description="Disordered" evidence="1">
    <location>
        <begin position="815"/>
        <end position="842"/>
    </location>
</feature>
<dbReference type="InterPro" id="IPR013783">
    <property type="entry name" value="Ig-like_fold"/>
</dbReference>
<evidence type="ECO:0000256" key="2">
    <source>
        <dbReference type="SAM" id="Phobius"/>
    </source>
</evidence>
<evidence type="ECO:0000259" key="3">
    <source>
        <dbReference type="SMART" id="SM00736"/>
    </source>
</evidence>
<dbReference type="InParanoid" id="W4K2S5"/>
<keyword evidence="5" id="KW-1185">Reference proteome</keyword>
<dbReference type="SUPFAM" id="SSF49313">
    <property type="entry name" value="Cadherin-like"/>
    <property type="match status" value="2"/>
</dbReference>
<sequence>TSLASTVSVFFPLDEQLPLISRVNSPYSWSFSPLTFSSSSNASLVYNASSLPNWMSFDSSARTFEGTPRPDDEGSPNVKITAIDPDSSDSASSSFTLCVTPDPAPTLNTSVADQFYHANPSLSSVFLLSPNSALNTGNPMLRIPPKWSFSIGFNWDTFVGPRNVYYSVLQKDGSPLPDWMVFHPKSITLNGVVPSTQDLPTPHTLSFALHAAEQEGYSAASLPFDVVIAEHEVSLSGASLPTINITSVTPFDVAFSSPDDFVGILLDGEPVELADISSLSVETSKYSNWLRYDEGSRKLAGTPPKELDGQVGPVLPVTLKTTYNQTVYTNVSLAVVPSYFSEQAFDPILVDEGGDVRFNLISYFSNRTGVGGHDDVNLTASFDPDEAGSYLVFDSTVAQLSGVVPLGSVDYSHITVTFTAYSRITHSTSHSSLPISLTPSDFKHTKPADPRTAHLSSAARKRLLLGLGIAFGVIGGTLVLGLILAAFRRCARVKDTALVGEEGSRGWTEKERQWYGIGDARVDAEKGYGWSNMHTGSQESQDSIVSKGEFLGKLRSTVRQVSDKYRRQKKPVIGKPLLLLSSEEGRMRMMGLTGPSTPILNPLAPVNGADYSATGTASSLHGSVNSSTGDRSIPKRRADFGPPTTPSMPGAVHVRISRQPGRHEARLSIDSAASLADSLSSNSSTRTHAIEAVIQTASRALSVRSMKSTSGMSYHSTPDDTAAGSAKARLVPFTNASRVPVPDLPASLVAGRADERSDGVAVGGRSKRRVTSQIANISNAPPRGQGPDELSVGMQYVRALGEDKEAGTLRIHSASDSFSSLESSHRARSSLGSGMSAGMRQQNERQRILIRAGERFRFRVHIMSAATESQSAKPRTYVARQISGQPLPEFVNADFDAREGRRKDTVKFWGIPRREDVGEVSIGVFGDDGECVGSAVVEVI</sequence>
<dbReference type="EMBL" id="KI925461">
    <property type="protein sequence ID" value="ETW79356.1"/>
    <property type="molecule type" value="Genomic_DNA"/>
</dbReference>
<feature type="compositionally biased region" description="Polar residues" evidence="1">
    <location>
        <begin position="616"/>
        <end position="630"/>
    </location>
</feature>
<dbReference type="STRING" id="747525.W4K2S5"/>
<feature type="region of interest" description="Disordered" evidence="1">
    <location>
        <begin position="759"/>
        <end position="790"/>
    </location>
</feature>
<dbReference type="Pfam" id="PF05345">
    <property type="entry name" value="He_PIG"/>
    <property type="match status" value="1"/>
</dbReference>
<feature type="domain" description="Dystroglycan-type cadherin-like" evidence="3">
    <location>
        <begin position="15"/>
        <end position="106"/>
    </location>
</feature>
<organism evidence="4 5">
    <name type="scientific">Heterobasidion irregulare (strain TC 32-1)</name>
    <dbReference type="NCBI Taxonomy" id="747525"/>
    <lineage>
        <taxon>Eukaryota</taxon>
        <taxon>Fungi</taxon>
        <taxon>Dikarya</taxon>
        <taxon>Basidiomycota</taxon>
        <taxon>Agaricomycotina</taxon>
        <taxon>Agaricomycetes</taxon>
        <taxon>Russulales</taxon>
        <taxon>Bondarzewiaceae</taxon>
        <taxon>Heterobasidion</taxon>
        <taxon>Heterobasidion annosum species complex</taxon>
    </lineage>
</organism>
<dbReference type="RefSeq" id="XP_009548722.1">
    <property type="nucleotide sequence ID" value="XM_009550427.1"/>
</dbReference>
<feature type="non-terminal residue" evidence="4">
    <location>
        <position position="940"/>
    </location>
</feature>
<feature type="domain" description="Dystroglycan-type cadherin-like" evidence="3">
    <location>
        <begin position="117"/>
        <end position="235"/>
    </location>
</feature>
<dbReference type="InterPro" id="IPR015919">
    <property type="entry name" value="Cadherin-like_sf"/>
</dbReference>
<dbReference type="HOGENOM" id="CLU_012975_0_0_1"/>
<accession>W4K2S5</accession>
<dbReference type="InterPro" id="IPR006644">
    <property type="entry name" value="Cadg"/>
</dbReference>
<dbReference type="AlphaFoldDB" id="W4K2S5"/>
<evidence type="ECO:0000313" key="4">
    <source>
        <dbReference type="EMBL" id="ETW79356.1"/>
    </source>
</evidence>
<feature type="region of interest" description="Disordered" evidence="1">
    <location>
        <begin position="616"/>
        <end position="651"/>
    </location>
</feature>
<dbReference type="SMART" id="SM00736">
    <property type="entry name" value="CADG"/>
    <property type="match status" value="2"/>
</dbReference>